<organism evidence="2 3">
    <name type="scientific">Spirodela intermedia</name>
    <name type="common">Intermediate duckweed</name>
    <dbReference type="NCBI Taxonomy" id="51605"/>
    <lineage>
        <taxon>Eukaryota</taxon>
        <taxon>Viridiplantae</taxon>
        <taxon>Streptophyta</taxon>
        <taxon>Embryophyta</taxon>
        <taxon>Tracheophyta</taxon>
        <taxon>Spermatophyta</taxon>
        <taxon>Magnoliopsida</taxon>
        <taxon>Liliopsida</taxon>
        <taxon>Araceae</taxon>
        <taxon>Lemnoideae</taxon>
        <taxon>Spirodela</taxon>
    </lineage>
</organism>
<evidence type="ECO:0000313" key="2">
    <source>
        <dbReference type="EMBL" id="CAA6675260.1"/>
    </source>
</evidence>
<evidence type="ECO:0000313" key="3">
    <source>
        <dbReference type="Proteomes" id="UP001189122"/>
    </source>
</evidence>
<accession>A0ABN7EBH5</accession>
<proteinExistence type="predicted"/>
<evidence type="ECO:0000256" key="1">
    <source>
        <dbReference type="SAM" id="MobiDB-lite"/>
    </source>
</evidence>
<dbReference type="EMBL" id="CACRZD030000262">
    <property type="protein sequence ID" value="CAA6675260.1"/>
    <property type="molecule type" value="Genomic_DNA"/>
</dbReference>
<evidence type="ECO:0008006" key="4">
    <source>
        <dbReference type="Google" id="ProtNLM"/>
    </source>
</evidence>
<dbReference type="Proteomes" id="UP001189122">
    <property type="component" value="Unassembled WGS sequence"/>
</dbReference>
<sequence>MIFASDNIKFLSMKIFAPIAQTDRKHISGSRKSRSSSPPGHVISIRSLGRSQDQQDMVGLR</sequence>
<name>A0ABN7EBH5_SPIIN</name>
<gene>
    <name evidence="2" type="ORF">SI7747_UN021602</name>
</gene>
<comment type="caution">
    <text evidence="2">The sequence shown here is derived from an EMBL/GenBank/DDBJ whole genome shotgun (WGS) entry which is preliminary data.</text>
</comment>
<protein>
    <recommendedName>
        <fullName evidence="4">Ycf15</fullName>
    </recommendedName>
</protein>
<keyword evidence="3" id="KW-1185">Reference proteome</keyword>
<reference evidence="3" key="1">
    <citation type="journal article" date="2020" name="Sci. Rep.">
        <title>Chromosome-scale genome assembly for the duckweed Spirodela intermedia, integrating cytogenetic maps, PacBio and Oxford Nanopore libraries.</title>
        <authorList>
            <person name="Hoang P.T.N."/>
            <person name="Fiebig A."/>
            <person name="Novak P."/>
            <person name="Macas J."/>
            <person name="Cao H.X."/>
            <person name="Stepanenko A."/>
            <person name="Chen G."/>
            <person name="Borisjuk N."/>
            <person name="Scholz U."/>
            <person name="Schubert I."/>
        </authorList>
    </citation>
    <scope>NUCLEOTIDE SEQUENCE [LARGE SCALE GENOMIC DNA]</scope>
</reference>
<feature type="region of interest" description="Disordered" evidence="1">
    <location>
        <begin position="22"/>
        <end position="61"/>
    </location>
</feature>